<dbReference type="FunFam" id="2.60.120.10:FF:000032">
    <property type="entry name" value="Mannose-1-phosphate guanylyltransferase/mannose-6-phosphate isomerase"/>
    <property type="match status" value="1"/>
</dbReference>
<dbReference type="Pfam" id="PF00483">
    <property type="entry name" value="NTP_transferase"/>
    <property type="match status" value="1"/>
</dbReference>
<organism evidence="12 13">
    <name type="scientific">Sphingomonas cavernae</name>
    <dbReference type="NCBI Taxonomy" id="2320861"/>
    <lineage>
        <taxon>Bacteria</taxon>
        <taxon>Pseudomonadati</taxon>
        <taxon>Pseudomonadota</taxon>
        <taxon>Alphaproteobacteria</taxon>
        <taxon>Sphingomonadales</taxon>
        <taxon>Sphingomonadaceae</taxon>
        <taxon>Sphingomonas</taxon>
    </lineage>
</organism>
<dbReference type="InterPro" id="IPR011051">
    <property type="entry name" value="RmlC_Cupin_sf"/>
</dbReference>
<dbReference type="FunFam" id="3.90.550.10:FF:000046">
    <property type="entry name" value="Mannose-1-phosphate guanylyltransferase (GDP)"/>
    <property type="match status" value="1"/>
</dbReference>
<name>A0A418WLG8_9SPHN</name>
<dbReference type="PANTHER" id="PTHR46390:SF1">
    <property type="entry name" value="MANNOSE-1-PHOSPHATE GUANYLYLTRANSFERASE"/>
    <property type="match status" value="1"/>
</dbReference>
<dbReference type="GO" id="GO:0004475">
    <property type="term" value="F:mannose-1-phosphate guanylyltransferase (GTP) activity"/>
    <property type="evidence" value="ECO:0007669"/>
    <property type="project" value="UniProtKB-EC"/>
</dbReference>
<keyword evidence="6" id="KW-0342">GTP-binding</keyword>
<dbReference type="Pfam" id="PF22640">
    <property type="entry name" value="ManC_GMP_beta-helix"/>
    <property type="match status" value="1"/>
</dbReference>
<evidence type="ECO:0000256" key="1">
    <source>
        <dbReference type="ARBA" id="ARBA00006115"/>
    </source>
</evidence>
<comment type="similarity">
    <text evidence="1 8">Belongs to the mannose-6-phosphate isomerase type 2 family.</text>
</comment>
<dbReference type="EC" id="2.7.7.13" evidence="2"/>
<dbReference type="PANTHER" id="PTHR46390">
    <property type="entry name" value="MANNOSE-1-PHOSPHATE GUANYLYLTRANSFERASE"/>
    <property type="match status" value="1"/>
</dbReference>
<dbReference type="InterPro" id="IPR014710">
    <property type="entry name" value="RmlC-like_jellyroll"/>
</dbReference>
<evidence type="ECO:0000256" key="6">
    <source>
        <dbReference type="ARBA" id="ARBA00023134"/>
    </source>
</evidence>
<keyword evidence="5" id="KW-0547">Nucleotide-binding</keyword>
<evidence type="ECO:0000256" key="8">
    <source>
        <dbReference type="RuleBase" id="RU004190"/>
    </source>
</evidence>
<dbReference type="SUPFAM" id="SSF53448">
    <property type="entry name" value="Nucleotide-diphospho-sugar transferases"/>
    <property type="match status" value="1"/>
</dbReference>
<dbReference type="InterPro" id="IPR054566">
    <property type="entry name" value="ManC/GMP-like_b-helix"/>
</dbReference>
<dbReference type="Gene3D" id="2.60.120.10">
    <property type="entry name" value="Jelly Rolls"/>
    <property type="match status" value="1"/>
</dbReference>
<dbReference type="Pfam" id="PF01050">
    <property type="entry name" value="MannoseP_isomer"/>
    <property type="match status" value="1"/>
</dbReference>
<evidence type="ECO:0000259" key="10">
    <source>
        <dbReference type="Pfam" id="PF01050"/>
    </source>
</evidence>
<dbReference type="CDD" id="cd02509">
    <property type="entry name" value="GDP-M1P_Guanylyltransferase"/>
    <property type="match status" value="1"/>
</dbReference>
<dbReference type="GO" id="GO:0009298">
    <property type="term" value="P:GDP-mannose biosynthetic process"/>
    <property type="evidence" value="ECO:0007669"/>
    <property type="project" value="TreeGrafter"/>
</dbReference>
<comment type="caution">
    <text evidence="12">The sequence shown here is derived from an EMBL/GenBank/DDBJ whole genome shotgun (WGS) entry which is preliminary data.</text>
</comment>
<accession>A0A418WLG8</accession>
<dbReference type="OrthoDB" id="9806359at2"/>
<evidence type="ECO:0000259" key="9">
    <source>
        <dbReference type="Pfam" id="PF00483"/>
    </source>
</evidence>
<keyword evidence="13" id="KW-1185">Reference proteome</keyword>
<evidence type="ECO:0000313" key="13">
    <source>
        <dbReference type="Proteomes" id="UP000286100"/>
    </source>
</evidence>
<evidence type="ECO:0000256" key="5">
    <source>
        <dbReference type="ARBA" id="ARBA00022741"/>
    </source>
</evidence>
<dbReference type="InterPro" id="IPR049577">
    <property type="entry name" value="GMPP_N"/>
</dbReference>
<comment type="catalytic activity">
    <reaction evidence="7">
        <text>alpha-D-mannose 1-phosphate + GTP + H(+) = GDP-alpha-D-mannose + diphosphate</text>
        <dbReference type="Rhea" id="RHEA:15229"/>
        <dbReference type="ChEBI" id="CHEBI:15378"/>
        <dbReference type="ChEBI" id="CHEBI:33019"/>
        <dbReference type="ChEBI" id="CHEBI:37565"/>
        <dbReference type="ChEBI" id="CHEBI:57527"/>
        <dbReference type="ChEBI" id="CHEBI:58409"/>
        <dbReference type="EC" id="2.7.7.13"/>
    </reaction>
</comment>
<evidence type="ECO:0000313" key="12">
    <source>
        <dbReference type="EMBL" id="RJF90858.1"/>
    </source>
</evidence>
<dbReference type="Proteomes" id="UP000286100">
    <property type="component" value="Unassembled WGS sequence"/>
</dbReference>
<protein>
    <recommendedName>
        <fullName evidence="2">mannose-1-phosphate guanylyltransferase</fullName>
        <ecNumber evidence="2">2.7.7.13</ecNumber>
    </recommendedName>
</protein>
<dbReference type="AlphaFoldDB" id="A0A418WLG8"/>
<evidence type="ECO:0000259" key="11">
    <source>
        <dbReference type="Pfam" id="PF22640"/>
    </source>
</evidence>
<keyword evidence="4 12" id="KW-0548">Nucleotidyltransferase</keyword>
<evidence type="ECO:0000256" key="2">
    <source>
        <dbReference type="ARBA" id="ARBA00012387"/>
    </source>
</evidence>
<feature type="domain" description="MannoseP isomerase/GMP-like beta-helix" evidence="11">
    <location>
        <begin position="293"/>
        <end position="346"/>
    </location>
</feature>
<feature type="domain" description="Nucleotidyl transferase" evidence="9">
    <location>
        <begin position="5"/>
        <end position="285"/>
    </location>
</feature>
<dbReference type="InterPro" id="IPR006375">
    <property type="entry name" value="Man1P_GuaTrfase/Man6P_Isoase"/>
</dbReference>
<proteinExistence type="inferred from homology"/>
<dbReference type="GO" id="GO:0005525">
    <property type="term" value="F:GTP binding"/>
    <property type="evidence" value="ECO:0007669"/>
    <property type="project" value="UniProtKB-KW"/>
</dbReference>
<evidence type="ECO:0000256" key="4">
    <source>
        <dbReference type="ARBA" id="ARBA00022695"/>
    </source>
</evidence>
<dbReference type="CDD" id="cd02213">
    <property type="entry name" value="cupin_PMI_typeII_C"/>
    <property type="match status" value="1"/>
</dbReference>
<dbReference type="Gene3D" id="3.90.550.10">
    <property type="entry name" value="Spore Coat Polysaccharide Biosynthesis Protein SpsA, Chain A"/>
    <property type="match status" value="1"/>
</dbReference>
<evidence type="ECO:0000256" key="3">
    <source>
        <dbReference type="ARBA" id="ARBA00022679"/>
    </source>
</evidence>
<reference evidence="12 13" key="1">
    <citation type="submission" date="2018-09" db="EMBL/GenBank/DDBJ databases">
        <authorList>
            <person name="Zhu H."/>
        </authorList>
    </citation>
    <scope>NUCLEOTIDE SEQUENCE [LARGE SCALE GENOMIC DNA]</scope>
    <source>
        <strain evidence="12 13">K2R01-6</strain>
    </source>
</reference>
<dbReference type="InterPro" id="IPR001538">
    <property type="entry name" value="Man6P_isomerase-2_C"/>
</dbReference>
<keyword evidence="3 12" id="KW-0808">Transferase</keyword>
<dbReference type="InterPro" id="IPR029044">
    <property type="entry name" value="Nucleotide-diphossugar_trans"/>
</dbReference>
<dbReference type="RefSeq" id="WP_119762402.1">
    <property type="nucleotide sequence ID" value="NZ_QYUM01000003.1"/>
</dbReference>
<dbReference type="InterPro" id="IPR051161">
    <property type="entry name" value="Mannose-6P_isomerase_type2"/>
</dbReference>
<evidence type="ECO:0000256" key="7">
    <source>
        <dbReference type="ARBA" id="ARBA00047343"/>
    </source>
</evidence>
<dbReference type="SUPFAM" id="SSF51182">
    <property type="entry name" value="RmlC-like cupins"/>
    <property type="match status" value="1"/>
</dbReference>
<dbReference type="EMBL" id="QYUM01000003">
    <property type="protein sequence ID" value="RJF90858.1"/>
    <property type="molecule type" value="Genomic_DNA"/>
</dbReference>
<dbReference type="GO" id="GO:0000271">
    <property type="term" value="P:polysaccharide biosynthetic process"/>
    <property type="evidence" value="ECO:0007669"/>
    <property type="project" value="InterPro"/>
</dbReference>
<dbReference type="GO" id="GO:0016853">
    <property type="term" value="F:isomerase activity"/>
    <property type="evidence" value="ECO:0007669"/>
    <property type="project" value="UniProtKB-KW"/>
</dbReference>
<keyword evidence="12" id="KW-0413">Isomerase</keyword>
<dbReference type="InterPro" id="IPR005835">
    <property type="entry name" value="NTP_transferase_dom"/>
</dbReference>
<gene>
    <name evidence="12" type="ORF">D3876_11795</name>
</gene>
<dbReference type="NCBIfam" id="TIGR01479">
    <property type="entry name" value="GMP_PMI"/>
    <property type="match status" value="1"/>
</dbReference>
<feature type="domain" description="Mannose-6-phosphate isomerase type II C-terminal" evidence="10">
    <location>
        <begin position="355"/>
        <end position="465"/>
    </location>
</feature>
<sequence length="471" mass="51025">MSLYPIVLSGGSGTRLWPLSRPHYPKQLLSLASEATMLQATVARSAADHFSPIIVTGEEHRFHIVDQLKAIGVSPAAILLEPERRNTAAAIAFAAESLLATDSDAVMLVMPSDHVILDEGAFHDAIRKGLPAAKAGLIVTFGISPDRPETGYGYIEAAHALGEHPGVHAVECFTEKPDAKTAQAYVAGGQHYWNSGIFLLMARAYLQELERHAPAVAESCRAAMTSAVTDGCFVRPNRDNFIASINISIDHAVMERTNKAAVVPVAMGWSDLGSWDSVWDIGGKDQNGNITKGDVVAIDSHNSLFRSENGPAIAALGVSDLVVVSARDVVLILPRDRAQDVRQIVDVIGASGSADALHAIVHRPWGTYETTDRGDRFQTKRIVVKPGQKLSLQMHHHRAEHWIVVSGTARVVINDEVFLLQENQSTYVPAGATHRLENPGHIPLHLIEVQCGPYLGEDDIVRFEDNYGRVG</sequence>